<name>A0A078B8Y6_STYLE</name>
<feature type="compositionally biased region" description="Low complexity" evidence="1">
    <location>
        <begin position="168"/>
        <end position="179"/>
    </location>
</feature>
<organism evidence="2 3">
    <name type="scientific">Stylonychia lemnae</name>
    <name type="common">Ciliate</name>
    <dbReference type="NCBI Taxonomy" id="5949"/>
    <lineage>
        <taxon>Eukaryota</taxon>
        <taxon>Sar</taxon>
        <taxon>Alveolata</taxon>
        <taxon>Ciliophora</taxon>
        <taxon>Intramacronucleata</taxon>
        <taxon>Spirotrichea</taxon>
        <taxon>Stichotrichia</taxon>
        <taxon>Sporadotrichida</taxon>
        <taxon>Oxytrichidae</taxon>
        <taxon>Stylonychinae</taxon>
        <taxon>Stylonychia</taxon>
    </lineage>
</organism>
<evidence type="ECO:0000313" key="2">
    <source>
        <dbReference type="EMBL" id="CDW90008.1"/>
    </source>
</evidence>
<dbReference type="AlphaFoldDB" id="A0A078B8Y6"/>
<sequence>MSAFFNQQFKSNSILLGKRNPSSASFDIKSHLLQQFSRSHLSTATNSDESRRPSYDYKEEEGNRPRQNYEGLLFGRVSDLHESNSAFAKCYSSDKRFVPAGPRPPVPPVGGLININDAADTINKNQRCLQSISTQISNQQNIKSEFISCDQSLPNSVNNQYQENKQISSSLSTNSSSPSEQISIERQSSYQEQDSTLPSLLSEQDEPLHQPLHLLQNLLDPLGVPSSEEFLKKRDVKASSKAKDDKQGCKGCYLLFHKLKQDGFCHNCYKIYEAVEAFVDLNNGKFEFIEKKCQFKLTCSNLHDWKVDFKTKQVKKWCKICKKKARAQRKEYFKMMDEEEYLKKIQLQNELFNKTLGGNAAAGSYAEDAYGYGEEDDYLFHDHDDHHQHHGHGGHHHFNYQNEEEQKEAERFFAILTGEEGEERQISQEFMNEVVLADQSGEKNEFVQKGRETGSSRQELACACQGGIPEVGQLQYTEQNELNDLVVVWAPF</sequence>
<dbReference type="EMBL" id="CCKQ01018074">
    <property type="protein sequence ID" value="CDW90008.1"/>
    <property type="molecule type" value="Genomic_DNA"/>
</dbReference>
<gene>
    <name evidence="2" type="primary">Contig653.g720</name>
    <name evidence="2" type="ORF">STYLEM_19148</name>
</gene>
<feature type="compositionally biased region" description="Basic and acidic residues" evidence="1">
    <location>
        <begin position="48"/>
        <end position="64"/>
    </location>
</feature>
<feature type="region of interest" description="Disordered" evidence="1">
    <location>
        <begin position="163"/>
        <end position="196"/>
    </location>
</feature>
<keyword evidence="3" id="KW-1185">Reference proteome</keyword>
<evidence type="ECO:0000256" key="1">
    <source>
        <dbReference type="SAM" id="MobiDB-lite"/>
    </source>
</evidence>
<protein>
    <submittedName>
        <fullName evidence="2">Uncharacterized protein</fullName>
    </submittedName>
</protein>
<accession>A0A078B8Y6</accession>
<feature type="compositionally biased region" description="Polar residues" evidence="1">
    <location>
        <begin position="180"/>
        <end position="196"/>
    </location>
</feature>
<dbReference type="InParanoid" id="A0A078B8Y6"/>
<feature type="region of interest" description="Disordered" evidence="1">
    <location>
        <begin position="39"/>
        <end position="68"/>
    </location>
</feature>
<evidence type="ECO:0000313" key="3">
    <source>
        <dbReference type="Proteomes" id="UP000039865"/>
    </source>
</evidence>
<proteinExistence type="predicted"/>
<dbReference type="Proteomes" id="UP000039865">
    <property type="component" value="Unassembled WGS sequence"/>
</dbReference>
<reference evidence="2 3" key="1">
    <citation type="submission" date="2014-06" db="EMBL/GenBank/DDBJ databases">
        <authorList>
            <person name="Swart Estienne"/>
        </authorList>
    </citation>
    <scope>NUCLEOTIDE SEQUENCE [LARGE SCALE GENOMIC DNA]</scope>
    <source>
        <strain evidence="2 3">130c</strain>
    </source>
</reference>